<dbReference type="EMBL" id="LXQA010180114">
    <property type="protein sequence ID" value="MCI30489.1"/>
    <property type="molecule type" value="Genomic_DNA"/>
</dbReference>
<protein>
    <submittedName>
        <fullName evidence="2">Uncharacterized protein</fullName>
    </submittedName>
</protein>
<evidence type="ECO:0000256" key="1">
    <source>
        <dbReference type="SAM" id="MobiDB-lite"/>
    </source>
</evidence>
<feature type="compositionally biased region" description="Low complexity" evidence="1">
    <location>
        <begin position="54"/>
        <end position="78"/>
    </location>
</feature>
<sequence length="78" mass="8716">KDLDNLIKEGVAKFGEVHSSGGIAQHLFEDKQVPDLSFLETHVSQNSLADQTFSSENRPSSEPQPEQQQQELQPEPDQ</sequence>
<dbReference type="AlphaFoldDB" id="A0A392R2M6"/>
<reference evidence="2 3" key="1">
    <citation type="journal article" date="2018" name="Front. Plant Sci.">
        <title>Red Clover (Trifolium pratense) and Zigzag Clover (T. medium) - A Picture of Genomic Similarities and Differences.</title>
        <authorList>
            <person name="Dluhosova J."/>
            <person name="Istvanek J."/>
            <person name="Nedelnik J."/>
            <person name="Repkova J."/>
        </authorList>
    </citation>
    <scope>NUCLEOTIDE SEQUENCE [LARGE SCALE GENOMIC DNA]</scope>
    <source>
        <strain evidence="3">cv. 10/8</strain>
        <tissue evidence="2">Leaf</tissue>
    </source>
</reference>
<name>A0A392R2M6_9FABA</name>
<organism evidence="2 3">
    <name type="scientific">Trifolium medium</name>
    <dbReference type="NCBI Taxonomy" id="97028"/>
    <lineage>
        <taxon>Eukaryota</taxon>
        <taxon>Viridiplantae</taxon>
        <taxon>Streptophyta</taxon>
        <taxon>Embryophyta</taxon>
        <taxon>Tracheophyta</taxon>
        <taxon>Spermatophyta</taxon>
        <taxon>Magnoliopsida</taxon>
        <taxon>eudicotyledons</taxon>
        <taxon>Gunneridae</taxon>
        <taxon>Pentapetalae</taxon>
        <taxon>rosids</taxon>
        <taxon>fabids</taxon>
        <taxon>Fabales</taxon>
        <taxon>Fabaceae</taxon>
        <taxon>Papilionoideae</taxon>
        <taxon>50 kb inversion clade</taxon>
        <taxon>NPAAA clade</taxon>
        <taxon>Hologalegina</taxon>
        <taxon>IRL clade</taxon>
        <taxon>Trifolieae</taxon>
        <taxon>Trifolium</taxon>
    </lineage>
</organism>
<accession>A0A392R2M6</accession>
<evidence type="ECO:0000313" key="2">
    <source>
        <dbReference type="EMBL" id="MCI30489.1"/>
    </source>
</evidence>
<comment type="caution">
    <text evidence="2">The sequence shown here is derived from an EMBL/GenBank/DDBJ whole genome shotgun (WGS) entry which is preliminary data.</text>
</comment>
<evidence type="ECO:0000313" key="3">
    <source>
        <dbReference type="Proteomes" id="UP000265520"/>
    </source>
</evidence>
<dbReference type="Proteomes" id="UP000265520">
    <property type="component" value="Unassembled WGS sequence"/>
</dbReference>
<feature type="region of interest" description="Disordered" evidence="1">
    <location>
        <begin position="49"/>
        <end position="78"/>
    </location>
</feature>
<feature type="non-terminal residue" evidence="2">
    <location>
        <position position="1"/>
    </location>
</feature>
<keyword evidence="3" id="KW-1185">Reference proteome</keyword>
<proteinExistence type="predicted"/>